<evidence type="ECO:0000313" key="2">
    <source>
        <dbReference type="Proteomes" id="UP001596413"/>
    </source>
</evidence>
<reference evidence="2" key="1">
    <citation type="journal article" date="2019" name="Int. J. Syst. Evol. Microbiol.">
        <title>The Global Catalogue of Microorganisms (GCM) 10K type strain sequencing project: providing services to taxonomists for standard genome sequencing and annotation.</title>
        <authorList>
            <consortium name="The Broad Institute Genomics Platform"/>
            <consortium name="The Broad Institute Genome Sequencing Center for Infectious Disease"/>
            <person name="Wu L."/>
            <person name="Ma J."/>
        </authorList>
    </citation>
    <scope>NUCLEOTIDE SEQUENCE [LARGE SCALE GENOMIC DNA]</scope>
    <source>
        <strain evidence="2">CGMCC 1.13681</strain>
    </source>
</reference>
<name>A0ABW2GF20_9ACTN</name>
<evidence type="ECO:0000313" key="1">
    <source>
        <dbReference type="EMBL" id="MFC7217619.1"/>
    </source>
</evidence>
<protein>
    <submittedName>
        <fullName evidence="1">Uncharacterized protein</fullName>
    </submittedName>
</protein>
<dbReference type="Proteomes" id="UP001596413">
    <property type="component" value="Unassembled WGS sequence"/>
</dbReference>
<keyword evidence="2" id="KW-1185">Reference proteome</keyword>
<accession>A0ABW2GF20</accession>
<proteinExistence type="predicted"/>
<dbReference type="RefSeq" id="WP_386412546.1">
    <property type="nucleotide sequence ID" value="NZ_JBHSZO010000006.1"/>
</dbReference>
<organism evidence="1 2">
    <name type="scientific">Streptomyces polyrhachis</name>
    <dbReference type="NCBI Taxonomy" id="1282885"/>
    <lineage>
        <taxon>Bacteria</taxon>
        <taxon>Bacillati</taxon>
        <taxon>Actinomycetota</taxon>
        <taxon>Actinomycetes</taxon>
        <taxon>Kitasatosporales</taxon>
        <taxon>Streptomycetaceae</taxon>
        <taxon>Streptomyces</taxon>
    </lineage>
</organism>
<dbReference type="EMBL" id="JBHSZO010000006">
    <property type="protein sequence ID" value="MFC7217619.1"/>
    <property type="molecule type" value="Genomic_DNA"/>
</dbReference>
<comment type="caution">
    <text evidence="1">The sequence shown here is derived from an EMBL/GenBank/DDBJ whole genome shotgun (WGS) entry which is preliminary data.</text>
</comment>
<sequence>MRMTFSHSHAVAMVLAGWRLVGRILGPLVRPVAGAVHDDLAAGVDRLVQEGLGDDEVGEKGIPVAGRPVAGDDQGPALPFGFKKFPGIAAHIDMIWRKTNVDWGNRNGGKPLTFLDEKLSADGAS</sequence>
<gene>
    <name evidence="1" type="ORF">ACFQLX_05440</name>
</gene>